<keyword evidence="9" id="KW-1185">Reference proteome</keyword>
<dbReference type="InterPro" id="IPR003661">
    <property type="entry name" value="HisK_dim/P_dom"/>
</dbReference>
<keyword evidence="6" id="KW-0472">Membrane</keyword>
<dbReference type="Pfam" id="PF00512">
    <property type="entry name" value="HisKA"/>
    <property type="match status" value="1"/>
</dbReference>
<evidence type="ECO:0000256" key="6">
    <source>
        <dbReference type="SAM" id="Phobius"/>
    </source>
</evidence>
<dbReference type="FunFam" id="3.30.565.10:FF:000006">
    <property type="entry name" value="Sensor histidine kinase WalK"/>
    <property type="match status" value="1"/>
</dbReference>
<dbReference type="RefSeq" id="WP_338392858.1">
    <property type="nucleotide sequence ID" value="NZ_AP025314.1"/>
</dbReference>
<dbReference type="InterPro" id="IPR003594">
    <property type="entry name" value="HATPase_dom"/>
</dbReference>
<evidence type="ECO:0000259" key="7">
    <source>
        <dbReference type="PROSITE" id="PS50109"/>
    </source>
</evidence>
<dbReference type="Pfam" id="PF02518">
    <property type="entry name" value="HATPase_c"/>
    <property type="match status" value="1"/>
</dbReference>
<dbReference type="AlphaFoldDB" id="A0AAU9D9U6"/>
<dbReference type="SMART" id="SM00387">
    <property type="entry name" value="HATPase_c"/>
    <property type="match status" value="1"/>
</dbReference>
<reference evidence="8 9" key="1">
    <citation type="submission" date="2021-12" db="EMBL/GenBank/DDBJ databases">
        <title>Genome sequencing of bacteria with rrn-lacking chromosome and rrn-plasmid.</title>
        <authorList>
            <person name="Anda M."/>
            <person name="Iwasaki W."/>
        </authorList>
    </citation>
    <scope>NUCLEOTIDE SEQUENCE [LARGE SCALE GENOMIC DNA]</scope>
    <source>
        <strain evidence="8 9">DSM 100852</strain>
    </source>
</reference>
<keyword evidence="5 8" id="KW-0418">Kinase</keyword>
<dbReference type="EC" id="2.7.13.3" evidence="2"/>
<keyword evidence="6" id="KW-1133">Transmembrane helix</keyword>
<comment type="catalytic activity">
    <reaction evidence="1">
        <text>ATP + protein L-histidine = ADP + protein N-phospho-L-histidine.</text>
        <dbReference type="EC" id="2.7.13.3"/>
    </reaction>
</comment>
<dbReference type="Proteomes" id="UP001348817">
    <property type="component" value="Chromosome"/>
</dbReference>
<dbReference type="CDD" id="cd00082">
    <property type="entry name" value="HisKA"/>
    <property type="match status" value="1"/>
</dbReference>
<dbReference type="InterPro" id="IPR036890">
    <property type="entry name" value="HATPase_C_sf"/>
</dbReference>
<dbReference type="Gene3D" id="1.10.287.130">
    <property type="match status" value="1"/>
</dbReference>
<dbReference type="InterPro" id="IPR004358">
    <property type="entry name" value="Sig_transdc_His_kin-like_C"/>
</dbReference>
<dbReference type="InterPro" id="IPR005467">
    <property type="entry name" value="His_kinase_dom"/>
</dbReference>
<dbReference type="KEGG" id="fax:FUAX_37910"/>
<keyword evidence="4" id="KW-0808">Transferase</keyword>
<protein>
    <recommendedName>
        <fullName evidence="2">histidine kinase</fullName>
        <ecNumber evidence="2">2.7.13.3</ecNumber>
    </recommendedName>
</protein>
<dbReference type="CDD" id="cd00075">
    <property type="entry name" value="HATPase"/>
    <property type="match status" value="1"/>
</dbReference>
<dbReference type="GO" id="GO:0000155">
    <property type="term" value="F:phosphorelay sensor kinase activity"/>
    <property type="evidence" value="ECO:0007669"/>
    <property type="project" value="InterPro"/>
</dbReference>
<feature type="transmembrane region" description="Helical" evidence="6">
    <location>
        <begin position="7"/>
        <end position="29"/>
    </location>
</feature>
<gene>
    <name evidence="8" type="primary">rprX</name>
    <name evidence="8" type="ORF">FUAX_37910</name>
</gene>
<evidence type="ECO:0000313" key="8">
    <source>
        <dbReference type="EMBL" id="BDD11359.1"/>
    </source>
</evidence>
<dbReference type="PRINTS" id="PR00344">
    <property type="entry name" value="BCTRLSENSOR"/>
</dbReference>
<organism evidence="8 9">
    <name type="scientific">Fulvitalea axinellae</name>
    <dbReference type="NCBI Taxonomy" id="1182444"/>
    <lineage>
        <taxon>Bacteria</taxon>
        <taxon>Pseudomonadati</taxon>
        <taxon>Bacteroidota</taxon>
        <taxon>Cytophagia</taxon>
        <taxon>Cytophagales</taxon>
        <taxon>Persicobacteraceae</taxon>
        <taxon>Fulvitalea</taxon>
    </lineage>
</organism>
<dbReference type="EMBL" id="AP025314">
    <property type="protein sequence ID" value="BDD11359.1"/>
    <property type="molecule type" value="Genomic_DNA"/>
</dbReference>
<evidence type="ECO:0000256" key="3">
    <source>
        <dbReference type="ARBA" id="ARBA00022553"/>
    </source>
</evidence>
<evidence type="ECO:0000256" key="4">
    <source>
        <dbReference type="ARBA" id="ARBA00022679"/>
    </source>
</evidence>
<dbReference type="SMART" id="SM00388">
    <property type="entry name" value="HisKA"/>
    <property type="match status" value="1"/>
</dbReference>
<keyword evidence="6" id="KW-0812">Transmembrane</keyword>
<sequence>MTQRRLNFIIALMTVALVGLTALQSYWIIEAMSESRVKFKQSVHDALSAVSERLEQREVLYVTQNTFFPDGQRSYHKEMDTLTLYNNWGVEANFDIGLEDTVPEAPQNEISVDINDKDNALSLLYTVKSDAVQNNADEDRLKVKIRHIDERMDSVLTFGDKFERKVRERTQMITVVLNELYAKERKINNRIDPNVLDSLMHAELGRRGLDLPFFYVVRNTKGNTAQISNIYKNRNTHLRKLANSKFRISLFPNDILGSPYYLKVYFPEQNVFIFLSVWLRLLAAVILLGVIVYGFVFSILTIIKQKKLSEMKNDFINNMTHEFKTPISTVSLACEALGDPDMRANSGILDRYLGIIKEENQRLGSQVEKVLQIAKLERKDFSLHFEKVDAHQLIMKAVQNFNLQVDKRNGRIDILLNAKRHVVEIDPLHFSNIIDNLLDNAVKYCVDKAPLISVHTESTDIGLRLRISDNGIGMSKEAIRHIFDKFYRISTGDVHNVKGFGLGLAYVKMMVEAMKGRISVSSMPGKGSTFEIVLPYEQAEIPTR</sequence>
<keyword evidence="3" id="KW-0597">Phosphoprotein</keyword>
<evidence type="ECO:0000256" key="5">
    <source>
        <dbReference type="ARBA" id="ARBA00022777"/>
    </source>
</evidence>
<evidence type="ECO:0000256" key="2">
    <source>
        <dbReference type="ARBA" id="ARBA00012438"/>
    </source>
</evidence>
<dbReference type="SUPFAM" id="SSF55874">
    <property type="entry name" value="ATPase domain of HSP90 chaperone/DNA topoisomerase II/histidine kinase"/>
    <property type="match status" value="1"/>
</dbReference>
<dbReference type="PROSITE" id="PS50109">
    <property type="entry name" value="HIS_KIN"/>
    <property type="match status" value="1"/>
</dbReference>
<dbReference type="SUPFAM" id="SSF47384">
    <property type="entry name" value="Homodimeric domain of signal transducing histidine kinase"/>
    <property type="match status" value="1"/>
</dbReference>
<evidence type="ECO:0000313" key="9">
    <source>
        <dbReference type="Proteomes" id="UP001348817"/>
    </source>
</evidence>
<feature type="domain" description="Histidine kinase" evidence="7">
    <location>
        <begin position="318"/>
        <end position="538"/>
    </location>
</feature>
<dbReference type="PANTHER" id="PTHR43547">
    <property type="entry name" value="TWO-COMPONENT HISTIDINE KINASE"/>
    <property type="match status" value="1"/>
</dbReference>
<name>A0AAU9D9U6_9BACT</name>
<accession>A0AAU9D9U6</accession>
<dbReference type="Gene3D" id="3.30.565.10">
    <property type="entry name" value="Histidine kinase-like ATPase, C-terminal domain"/>
    <property type="match status" value="1"/>
</dbReference>
<dbReference type="InterPro" id="IPR036097">
    <property type="entry name" value="HisK_dim/P_sf"/>
</dbReference>
<evidence type="ECO:0000256" key="1">
    <source>
        <dbReference type="ARBA" id="ARBA00000085"/>
    </source>
</evidence>
<proteinExistence type="predicted"/>
<feature type="transmembrane region" description="Helical" evidence="6">
    <location>
        <begin position="277"/>
        <end position="303"/>
    </location>
</feature>
<dbReference type="PANTHER" id="PTHR43547:SF2">
    <property type="entry name" value="HYBRID SIGNAL TRANSDUCTION HISTIDINE KINASE C"/>
    <property type="match status" value="1"/>
</dbReference>